<evidence type="ECO:0000313" key="3">
    <source>
        <dbReference type="Proteomes" id="UP000580250"/>
    </source>
</evidence>
<keyword evidence="1" id="KW-0472">Membrane</keyword>
<accession>A0A6V7Y8X6</accession>
<evidence type="ECO:0000313" key="2">
    <source>
        <dbReference type="EMBL" id="CAD2207976.1"/>
    </source>
</evidence>
<sequence length="206" mass="24367">MKARLLIAKLGGPEYSKIAQKLLPRKLSDLKYGELLIEIERGVWDPRSKLLKRFDTLKLKCNEFENILQFGNLVNAECEKSEMNLTIEEMKILIFIVGLPDSAMDLKQNCIRMVENKSKKKEDCKFKELLEDCRGFLSTKKRSNYCLNLYRVAIFRVAIFWVSIFRIIRYFGCRYLGWRYFGCRYLGWRYFGCRYLGSFDILGVDI</sequence>
<keyword evidence="1" id="KW-0812">Transmembrane</keyword>
<keyword evidence="1" id="KW-1133">Transmembrane helix</keyword>
<proteinExistence type="predicted"/>
<evidence type="ECO:0000256" key="1">
    <source>
        <dbReference type="SAM" id="Phobius"/>
    </source>
</evidence>
<protein>
    <submittedName>
        <fullName evidence="2">Uncharacterized protein</fullName>
    </submittedName>
</protein>
<feature type="transmembrane region" description="Helical" evidence="1">
    <location>
        <begin position="149"/>
        <end position="168"/>
    </location>
</feature>
<organism evidence="2 3">
    <name type="scientific">Meloidogyne enterolobii</name>
    <name type="common">Root-knot nematode worm</name>
    <name type="synonym">Meloidogyne mayaguensis</name>
    <dbReference type="NCBI Taxonomy" id="390850"/>
    <lineage>
        <taxon>Eukaryota</taxon>
        <taxon>Metazoa</taxon>
        <taxon>Ecdysozoa</taxon>
        <taxon>Nematoda</taxon>
        <taxon>Chromadorea</taxon>
        <taxon>Rhabditida</taxon>
        <taxon>Tylenchina</taxon>
        <taxon>Tylenchomorpha</taxon>
        <taxon>Tylenchoidea</taxon>
        <taxon>Meloidogynidae</taxon>
        <taxon>Meloidogyninae</taxon>
        <taxon>Meloidogyne</taxon>
    </lineage>
</organism>
<name>A0A6V7Y8X6_MELEN</name>
<reference evidence="2 3" key="1">
    <citation type="submission" date="2020-08" db="EMBL/GenBank/DDBJ databases">
        <authorList>
            <person name="Koutsovoulos G."/>
            <person name="Danchin GJ E."/>
        </authorList>
    </citation>
    <scope>NUCLEOTIDE SEQUENCE [LARGE SCALE GENOMIC DNA]</scope>
</reference>
<dbReference type="Proteomes" id="UP000580250">
    <property type="component" value="Unassembled WGS sequence"/>
</dbReference>
<dbReference type="AlphaFoldDB" id="A0A6V7Y8X6"/>
<comment type="caution">
    <text evidence="2">The sequence shown here is derived from an EMBL/GenBank/DDBJ whole genome shotgun (WGS) entry which is preliminary data.</text>
</comment>
<dbReference type="EMBL" id="CAJEWN010003553">
    <property type="protein sequence ID" value="CAD2207976.1"/>
    <property type="molecule type" value="Genomic_DNA"/>
</dbReference>
<gene>
    <name evidence="2" type="ORF">MENT_LOCUS61962</name>
</gene>